<dbReference type="AlphaFoldDB" id="T0K9S4"/>
<name>T0K9S4_9SPHN</name>
<protein>
    <submittedName>
        <fullName evidence="1">Uncharacterized protein</fullName>
    </submittedName>
</protein>
<sequence>MTEEQLLIALAADNPRLRKLVAEYGEEGRAAIDRLLRDEPVEAVTLLAAMVEAMRSGPADT</sequence>
<evidence type="ECO:0000313" key="2">
    <source>
        <dbReference type="Proteomes" id="UP000015523"/>
    </source>
</evidence>
<accession>T0K9S4</accession>
<keyword evidence="2" id="KW-1185">Reference proteome</keyword>
<gene>
    <name evidence="1" type="ORF">M529_21415</name>
</gene>
<evidence type="ECO:0000313" key="1">
    <source>
        <dbReference type="EMBL" id="EQB30133.1"/>
    </source>
</evidence>
<dbReference type="Proteomes" id="UP000015523">
    <property type="component" value="Unassembled WGS sequence"/>
</dbReference>
<organism evidence="1 2">
    <name type="scientific">Sphingobium ummariense RL-3</name>
    <dbReference type="NCBI Taxonomy" id="1346791"/>
    <lineage>
        <taxon>Bacteria</taxon>
        <taxon>Pseudomonadati</taxon>
        <taxon>Pseudomonadota</taxon>
        <taxon>Alphaproteobacteria</taxon>
        <taxon>Sphingomonadales</taxon>
        <taxon>Sphingomonadaceae</taxon>
        <taxon>Sphingobium</taxon>
    </lineage>
</organism>
<comment type="caution">
    <text evidence="1">The sequence shown here is derived from an EMBL/GenBank/DDBJ whole genome shotgun (WGS) entry which is preliminary data.</text>
</comment>
<reference evidence="1 2" key="1">
    <citation type="journal article" date="2013" name="Genome Announc.">
        <title>Draft Genome Sequence of Sphingobium ummariense Strain RL-3, a Hexachlorocyclohexane-Degrading Bacterium.</title>
        <authorList>
            <person name="Kohli P."/>
            <person name="Dua A."/>
            <person name="Sangwan N."/>
            <person name="Oldach P."/>
            <person name="Khurana J.P."/>
            <person name="Lal R."/>
        </authorList>
    </citation>
    <scope>NUCLEOTIDE SEQUENCE [LARGE SCALE GENOMIC DNA]</scope>
    <source>
        <strain evidence="1 2">RL-3</strain>
    </source>
</reference>
<dbReference type="EMBL" id="AUWY01000126">
    <property type="protein sequence ID" value="EQB30133.1"/>
    <property type="molecule type" value="Genomic_DNA"/>
</dbReference>
<proteinExistence type="predicted"/>
<dbReference type="RefSeq" id="WP_021319856.1">
    <property type="nucleotide sequence ID" value="NZ_AUWY01000126.1"/>
</dbReference>
<dbReference type="PATRIC" id="fig|1346791.3.peg.4141"/>